<dbReference type="EC" id="2.6.1.37" evidence="7"/>
<dbReference type="SUPFAM" id="SSF53383">
    <property type="entry name" value="PLP-dependent transferases"/>
    <property type="match status" value="1"/>
</dbReference>
<evidence type="ECO:0000313" key="9">
    <source>
        <dbReference type="EMBL" id="MCZ8515736.1"/>
    </source>
</evidence>
<keyword evidence="4 7" id="KW-0663">Pyridoxal phosphate</keyword>
<dbReference type="InterPro" id="IPR012703">
    <property type="entry name" value="NH2EtPonate_pyrv_transaminase"/>
</dbReference>
<dbReference type="NCBIfam" id="NF010006">
    <property type="entry name" value="PRK13479.1"/>
    <property type="match status" value="1"/>
</dbReference>
<dbReference type="InterPro" id="IPR015421">
    <property type="entry name" value="PyrdxlP-dep_Trfase_major"/>
</dbReference>
<dbReference type="Gene3D" id="3.90.1150.10">
    <property type="entry name" value="Aspartate Aminotransferase, domain 1"/>
    <property type="match status" value="1"/>
</dbReference>
<proteinExistence type="inferred from homology"/>
<gene>
    <name evidence="7 9" type="primary">phnW</name>
    <name evidence="9" type="ORF">O9H85_25660</name>
</gene>
<keyword evidence="3 7" id="KW-0808">Transferase</keyword>
<dbReference type="RefSeq" id="WP_269884267.1">
    <property type="nucleotide sequence ID" value="NZ_JAQAGZ010000019.1"/>
</dbReference>
<keyword evidence="5 7" id="KW-0670">Pyruvate</keyword>
<evidence type="ECO:0000256" key="7">
    <source>
        <dbReference type="HAMAP-Rule" id="MF_01376"/>
    </source>
</evidence>
<feature type="modified residue" description="N6-(pyridoxal phosphate)lysine" evidence="7">
    <location>
        <position position="199"/>
    </location>
</feature>
<comment type="subunit">
    <text evidence="7">Homodimer.</text>
</comment>
<dbReference type="InterPro" id="IPR015424">
    <property type="entry name" value="PyrdxlP-dep_Trfase"/>
</dbReference>
<organism evidence="9 10">
    <name type="scientific">Paenibacillus gyeongsangnamensis</name>
    <dbReference type="NCBI Taxonomy" id="3388067"/>
    <lineage>
        <taxon>Bacteria</taxon>
        <taxon>Bacillati</taxon>
        <taxon>Bacillota</taxon>
        <taxon>Bacilli</taxon>
        <taxon>Bacillales</taxon>
        <taxon>Paenibacillaceae</taxon>
        <taxon>Paenibacillus</taxon>
    </lineage>
</organism>
<dbReference type="EMBL" id="JAQAGZ010000019">
    <property type="protein sequence ID" value="MCZ8515736.1"/>
    <property type="molecule type" value="Genomic_DNA"/>
</dbReference>
<sequence length="371" mass="41379">MTDLQLPDNPYLLLTPGPLSTTKRVKAAMLKDWCTWDKEYNQLVQGIRAKLTKLASTEPGRYTAVLMQGSGTFSVESVIGSVVPDGGRLLVLVNGAYGKRVAQIAEVLRIDTTVLDLGETGYAEPAEVEAALAADPAITHVAFVHGETTTGMLNPLSELAQAVKRSGRILIVDAMSSFGGVEIDMAELDIDFLISSSNKCIQGVPGFGFIVANRERLERCKGVARSLSLDLFDQWDTMERQDGKWRFTSPTHVVRAFDEALRELEEEGGIAARQRRYTRNHQTLVEGMERLGFRTLLPKAMQSPIITSFYYPESEKFSFEAFYQLMKQEGFVLYPGKITAASTFRIGHIGDVRPEDMERLLEAVERNRFWL</sequence>
<keyword evidence="2 7" id="KW-0032">Aminotransferase</keyword>
<evidence type="ECO:0000313" key="10">
    <source>
        <dbReference type="Proteomes" id="UP001527882"/>
    </source>
</evidence>
<comment type="catalytic activity">
    <reaction evidence="6 7">
        <text>(2-aminoethyl)phosphonate + pyruvate = phosphonoacetaldehyde + L-alanine</text>
        <dbReference type="Rhea" id="RHEA:17021"/>
        <dbReference type="ChEBI" id="CHEBI:15361"/>
        <dbReference type="ChEBI" id="CHEBI:57418"/>
        <dbReference type="ChEBI" id="CHEBI:57972"/>
        <dbReference type="ChEBI" id="CHEBI:58383"/>
        <dbReference type="EC" id="2.6.1.37"/>
    </reaction>
</comment>
<dbReference type="Pfam" id="PF00266">
    <property type="entry name" value="Aminotran_5"/>
    <property type="match status" value="1"/>
</dbReference>
<dbReference type="InterPro" id="IPR000192">
    <property type="entry name" value="Aminotrans_V_dom"/>
</dbReference>
<comment type="cofactor">
    <cofactor evidence="1 7">
        <name>pyridoxal 5'-phosphate</name>
        <dbReference type="ChEBI" id="CHEBI:597326"/>
    </cofactor>
</comment>
<reference evidence="9 10" key="1">
    <citation type="submission" date="2022-12" db="EMBL/GenBank/DDBJ databases">
        <title>Draft genome sequence of Paenibacillus sp. dW9.</title>
        <authorList>
            <person name="Choi E.-W."/>
            <person name="Kim D.-U."/>
        </authorList>
    </citation>
    <scope>NUCLEOTIDE SEQUENCE [LARGE SCALE GENOMIC DNA]</scope>
    <source>
        <strain evidence="10">dW9</strain>
    </source>
</reference>
<dbReference type="GO" id="GO:0047304">
    <property type="term" value="F:2-aminoethylphosphonate-pyruvate transaminase activity"/>
    <property type="evidence" value="ECO:0007669"/>
    <property type="project" value="UniProtKB-EC"/>
</dbReference>
<evidence type="ECO:0000256" key="4">
    <source>
        <dbReference type="ARBA" id="ARBA00022898"/>
    </source>
</evidence>
<dbReference type="InterPro" id="IPR024169">
    <property type="entry name" value="SP_NH2Trfase/AEP_transaminase"/>
</dbReference>
<dbReference type="NCBIfam" id="TIGR02326">
    <property type="entry name" value="transamin_PhnW"/>
    <property type="match status" value="1"/>
</dbReference>
<evidence type="ECO:0000256" key="2">
    <source>
        <dbReference type="ARBA" id="ARBA00022576"/>
    </source>
</evidence>
<dbReference type="HAMAP" id="MF_01376">
    <property type="entry name" value="PhnW_aminotrans_5"/>
    <property type="match status" value="1"/>
</dbReference>
<protein>
    <recommendedName>
        <fullName evidence="7">2-aminoethylphosphonate--pyruvate transaminase</fullName>
        <ecNumber evidence="7">2.6.1.37</ecNumber>
    </recommendedName>
    <alternativeName>
        <fullName evidence="7">2-aminoethylphosphonate aminotransferase</fullName>
    </alternativeName>
    <alternativeName>
        <fullName evidence="7">AEP transaminase</fullName>
        <shortName evidence="7">AEPT</shortName>
    </alternativeName>
</protein>
<dbReference type="PIRSF" id="PIRSF000524">
    <property type="entry name" value="SPT"/>
    <property type="match status" value="1"/>
</dbReference>
<dbReference type="NCBIfam" id="TIGR03301">
    <property type="entry name" value="PhnW-AepZ"/>
    <property type="match status" value="1"/>
</dbReference>
<evidence type="ECO:0000256" key="6">
    <source>
        <dbReference type="ARBA" id="ARBA00049460"/>
    </source>
</evidence>
<feature type="domain" description="Aminotransferase class V" evidence="8">
    <location>
        <begin position="35"/>
        <end position="340"/>
    </location>
</feature>
<dbReference type="PANTHER" id="PTHR42778">
    <property type="entry name" value="2-AMINOETHYLPHOSPHONATE--PYRUVATE TRANSAMINASE"/>
    <property type="match status" value="1"/>
</dbReference>
<comment type="caution">
    <text evidence="9">The sequence shown here is derived from an EMBL/GenBank/DDBJ whole genome shotgun (WGS) entry which is preliminary data.</text>
</comment>
<keyword evidence="10" id="KW-1185">Reference proteome</keyword>
<dbReference type="Gene3D" id="3.40.640.10">
    <property type="entry name" value="Type I PLP-dependent aspartate aminotransferase-like (Major domain)"/>
    <property type="match status" value="1"/>
</dbReference>
<dbReference type="PANTHER" id="PTHR42778:SF1">
    <property type="entry name" value="2-AMINOETHYLPHOSPHONATE--PYRUVATE TRANSAMINASE"/>
    <property type="match status" value="1"/>
</dbReference>
<evidence type="ECO:0000256" key="3">
    <source>
        <dbReference type="ARBA" id="ARBA00022679"/>
    </source>
</evidence>
<name>A0ABT4QG69_9BACL</name>
<evidence type="ECO:0000256" key="1">
    <source>
        <dbReference type="ARBA" id="ARBA00001933"/>
    </source>
</evidence>
<dbReference type="InterPro" id="IPR015422">
    <property type="entry name" value="PyrdxlP-dep_Trfase_small"/>
</dbReference>
<evidence type="ECO:0000259" key="8">
    <source>
        <dbReference type="Pfam" id="PF00266"/>
    </source>
</evidence>
<comment type="function">
    <text evidence="7">Involved in phosphonate degradation.</text>
</comment>
<comment type="similarity">
    <text evidence="7">Belongs to the class-V pyridoxal-phosphate-dependent aminotransferase family. PhnW subfamily.</text>
</comment>
<dbReference type="Proteomes" id="UP001527882">
    <property type="component" value="Unassembled WGS sequence"/>
</dbReference>
<evidence type="ECO:0000256" key="5">
    <source>
        <dbReference type="ARBA" id="ARBA00023317"/>
    </source>
</evidence>
<accession>A0ABT4QG69</accession>